<dbReference type="PANTHER" id="PTHR45436:SF5">
    <property type="entry name" value="SENSOR HISTIDINE KINASE TRCS"/>
    <property type="match status" value="1"/>
</dbReference>
<evidence type="ECO:0000256" key="5">
    <source>
        <dbReference type="ARBA" id="ARBA00022679"/>
    </source>
</evidence>
<dbReference type="AlphaFoldDB" id="A0A2A6M1X3"/>
<keyword evidence="8" id="KW-1133">Transmembrane helix</keyword>
<reference evidence="11" key="3">
    <citation type="submission" date="2019-10" db="EMBL/GenBank/DDBJ databases">
        <authorList>
            <person name="Sugawara M."/>
            <person name="Epstein B."/>
            <person name="Badgley B."/>
            <person name="Unno T."/>
            <person name="Xu L."/>
            <person name="Reese J."/>
            <person name="Gyaneshwar P."/>
            <person name="Denny R."/>
            <person name="Mudege J."/>
            <person name="Bharti A."/>
            <person name="Farmer A."/>
            <person name="May G."/>
            <person name="Woodward J."/>
            <person name="Medigue C."/>
            <person name="Vallenet D."/>
            <person name="Lajus A."/>
            <person name="Rouy Z."/>
            <person name="Martinez-Vaz B."/>
            <person name="Tiffin P."/>
            <person name="Young N."/>
            <person name="Sadowsky M."/>
        </authorList>
    </citation>
    <scope>NUCLEOTIDE SEQUENCE</scope>
    <source>
        <strain evidence="11">USDA205</strain>
    </source>
</reference>
<evidence type="ECO:0000256" key="6">
    <source>
        <dbReference type="ARBA" id="ARBA00022692"/>
    </source>
</evidence>
<evidence type="ECO:0000259" key="10">
    <source>
        <dbReference type="PROSITE" id="PS50109"/>
    </source>
</evidence>
<evidence type="ECO:0000256" key="3">
    <source>
        <dbReference type="ARBA" id="ARBA00012438"/>
    </source>
</evidence>
<sequence>MMRSLRLRLAVGAVIAIGLVLLVAWLSLTRLFTDYVVERYRSEMMTIVDTLAAELALGDGKLMLAREPADPRFDLPNGGRYWQISPVDGNNLRSRSLWDVAIDADAPVGSRYEGFSVTEGPDGHPMLVHSRALSLGENAPAIPFVASAAFPQRELEEALNDFQAPLRLMLLATAGVLAAAAFFQNAIGLVPLRRLGERAASVRAGRDRDFGTAGPSEVQPLVNEINLLLKEREIAVERARARASDLAHGLKTPLTVLAQLADRLPPEDRALALRQVELARQRADRQLQAARMGVERMATTSVMGLGGKLVSVLRPVTAERDVAWKVSIDSALSLDVDPADLAECLGNLLDNAAKWARTLIRFSARRAGGAITILIEDDGPGIAEQDRVPILKRGARLDSTGDREPEGTGLGLAISADIADAYGASLTLEQSDLGGLRARLTFPVRVVQRPVRDPA</sequence>
<feature type="domain" description="Histidine kinase" evidence="10">
    <location>
        <begin position="245"/>
        <end position="446"/>
    </location>
</feature>
<dbReference type="EMBL" id="WISZ01000063">
    <property type="protein sequence ID" value="MQX07912.1"/>
    <property type="molecule type" value="Genomic_DNA"/>
</dbReference>
<dbReference type="GO" id="GO:0005886">
    <property type="term" value="C:plasma membrane"/>
    <property type="evidence" value="ECO:0007669"/>
    <property type="project" value="TreeGrafter"/>
</dbReference>
<dbReference type="InterPro" id="IPR003594">
    <property type="entry name" value="HATPase_dom"/>
</dbReference>
<dbReference type="Gene3D" id="1.10.287.130">
    <property type="match status" value="1"/>
</dbReference>
<dbReference type="GeneID" id="48975291"/>
<dbReference type="GO" id="GO:0000160">
    <property type="term" value="P:phosphorelay signal transduction system"/>
    <property type="evidence" value="ECO:0007669"/>
    <property type="project" value="TreeGrafter"/>
</dbReference>
<dbReference type="PROSITE" id="PS50109">
    <property type="entry name" value="HIS_KIN"/>
    <property type="match status" value="1"/>
</dbReference>
<dbReference type="InterPro" id="IPR005467">
    <property type="entry name" value="His_kinase_dom"/>
</dbReference>
<organism evidence="12 13">
    <name type="scientific">Rhizobium fredii</name>
    <name type="common">Sinorhizobium fredii</name>
    <dbReference type="NCBI Taxonomy" id="380"/>
    <lineage>
        <taxon>Bacteria</taxon>
        <taxon>Pseudomonadati</taxon>
        <taxon>Pseudomonadota</taxon>
        <taxon>Alphaproteobacteria</taxon>
        <taxon>Hyphomicrobiales</taxon>
        <taxon>Rhizobiaceae</taxon>
        <taxon>Sinorhizobium/Ensifer group</taxon>
        <taxon>Sinorhizobium</taxon>
    </lineage>
</organism>
<evidence type="ECO:0000313" key="11">
    <source>
        <dbReference type="EMBL" id="MQX07912.1"/>
    </source>
</evidence>
<reference evidence="12 13" key="2">
    <citation type="submission" date="2017-09" db="EMBL/GenBank/DDBJ databases">
        <title>Comparative genomics of rhizobia isolated from Phaseolus vulgaris in China.</title>
        <authorList>
            <person name="Tong W."/>
        </authorList>
    </citation>
    <scope>NUCLEOTIDE SEQUENCE [LARGE SCALE GENOMIC DNA]</scope>
    <source>
        <strain evidence="12 13">PCH1</strain>
    </source>
</reference>
<dbReference type="GO" id="GO:0004673">
    <property type="term" value="F:protein histidine kinase activity"/>
    <property type="evidence" value="ECO:0007669"/>
    <property type="project" value="UniProtKB-EC"/>
</dbReference>
<keyword evidence="7 12" id="KW-0418">Kinase</keyword>
<dbReference type="Proteomes" id="UP000466694">
    <property type="component" value="Unassembled WGS sequence"/>
</dbReference>
<accession>A0A2A6M1X3</accession>
<keyword evidence="9" id="KW-0472">Membrane</keyword>
<dbReference type="Gene3D" id="3.30.565.10">
    <property type="entry name" value="Histidine kinase-like ATPase, C-terminal domain"/>
    <property type="match status" value="1"/>
</dbReference>
<evidence type="ECO:0000313" key="13">
    <source>
        <dbReference type="Proteomes" id="UP000220353"/>
    </source>
</evidence>
<dbReference type="InterPro" id="IPR004358">
    <property type="entry name" value="Sig_transdc_His_kin-like_C"/>
</dbReference>
<evidence type="ECO:0000256" key="8">
    <source>
        <dbReference type="ARBA" id="ARBA00022989"/>
    </source>
</evidence>
<dbReference type="PANTHER" id="PTHR45436">
    <property type="entry name" value="SENSOR HISTIDINE KINASE YKOH"/>
    <property type="match status" value="1"/>
</dbReference>
<protein>
    <recommendedName>
        <fullName evidence="3">histidine kinase</fullName>
        <ecNumber evidence="3">2.7.13.3</ecNumber>
    </recommendedName>
</protein>
<dbReference type="PRINTS" id="PR00344">
    <property type="entry name" value="BCTRLSENSOR"/>
</dbReference>
<reference evidence="11 14" key="1">
    <citation type="journal article" date="2013" name="Genome Biol.">
        <title>Comparative genomics of the core and accessory genomes of 48 Sinorhizobium strains comprising five genospecies.</title>
        <authorList>
            <person name="Sugawara M."/>
            <person name="Epstein B."/>
            <person name="Badgley B.D."/>
            <person name="Unno T."/>
            <person name="Xu L."/>
            <person name="Reese J."/>
            <person name="Gyaneshwar P."/>
            <person name="Denny R."/>
            <person name="Mudge J."/>
            <person name="Bharti A.K."/>
            <person name="Farmer A.D."/>
            <person name="May G.D."/>
            <person name="Woodward J.E."/>
            <person name="Medigue C."/>
            <person name="Vallenet D."/>
            <person name="Lajus A."/>
            <person name="Rouy Z."/>
            <person name="Martinez-Vaz B."/>
            <person name="Tiffin P."/>
            <person name="Young N.D."/>
            <person name="Sadowsky M.J."/>
        </authorList>
    </citation>
    <scope>NUCLEOTIDE SEQUENCE [LARGE SCALE GENOMIC DNA]</scope>
    <source>
        <strain evidence="11 14">USDA205</strain>
    </source>
</reference>
<dbReference type="EC" id="2.7.13.3" evidence="3"/>
<dbReference type="SUPFAM" id="SSF55874">
    <property type="entry name" value="ATPase domain of HSP90 chaperone/DNA topoisomerase II/histidine kinase"/>
    <property type="match status" value="1"/>
</dbReference>
<evidence type="ECO:0000256" key="7">
    <source>
        <dbReference type="ARBA" id="ARBA00022777"/>
    </source>
</evidence>
<evidence type="ECO:0000313" key="12">
    <source>
        <dbReference type="EMBL" id="PDT48550.1"/>
    </source>
</evidence>
<dbReference type="Proteomes" id="UP000220353">
    <property type="component" value="Unassembled WGS sequence"/>
</dbReference>
<comment type="subcellular location">
    <subcellularLocation>
        <location evidence="2">Membrane</location>
    </subcellularLocation>
</comment>
<dbReference type="SMART" id="SM00387">
    <property type="entry name" value="HATPase_c"/>
    <property type="match status" value="1"/>
</dbReference>
<evidence type="ECO:0000256" key="9">
    <source>
        <dbReference type="ARBA" id="ARBA00023136"/>
    </source>
</evidence>
<proteinExistence type="predicted"/>
<evidence type="ECO:0000256" key="2">
    <source>
        <dbReference type="ARBA" id="ARBA00004370"/>
    </source>
</evidence>
<gene>
    <name evidence="12" type="ORF">CO661_08795</name>
    <name evidence="11" type="ORF">GHK48_06200</name>
</gene>
<keyword evidence="5" id="KW-0808">Transferase</keyword>
<evidence type="ECO:0000256" key="1">
    <source>
        <dbReference type="ARBA" id="ARBA00000085"/>
    </source>
</evidence>
<evidence type="ECO:0000256" key="4">
    <source>
        <dbReference type="ARBA" id="ARBA00022553"/>
    </source>
</evidence>
<comment type="caution">
    <text evidence="12">The sequence shown here is derived from an EMBL/GenBank/DDBJ whole genome shotgun (WGS) entry which is preliminary data.</text>
</comment>
<comment type="catalytic activity">
    <reaction evidence="1">
        <text>ATP + protein L-histidine = ADP + protein N-phospho-L-histidine.</text>
        <dbReference type="EC" id="2.7.13.3"/>
    </reaction>
</comment>
<keyword evidence="6" id="KW-0812">Transmembrane</keyword>
<evidence type="ECO:0000313" key="14">
    <source>
        <dbReference type="Proteomes" id="UP000466694"/>
    </source>
</evidence>
<dbReference type="EMBL" id="NWTC01000005">
    <property type="protein sequence ID" value="PDT48550.1"/>
    <property type="molecule type" value="Genomic_DNA"/>
</dbReference>
<dbReference type="InterPro" id="IPR036890">
    <property type="entry name" value="HATPase_C_sf"/>
</dbReference>
<dbReference type="Pfam" id="PF02518">
    <property type="entry name" value="HATPase_c"/>
    <property type="match status" value="1"/>
</dbReference>
<dbReference type="RefSeq" id="WP_037397257.1">
    <property type="nucleotide sequence ID" value="NZ_BJNI01000194.1"/>
</dbReference>
<dbReference type="InterPro" id="IPR050428">
    <property type="entry name" value="TCS_sensor_his_kinase"/>
</dbReference>
<keyword evidence="4" id="KW-0597">Phosphoprotein</keyword>
<name>A0A2A6M1X3_RHIFR</name>